<evidence type="ECO:0000259" key="1">
    <source>
        <dbReference type="Pfam" id="PF22691"/>
    </source>
</evidence>
<protein>
    <submittedName>
        <fullName evidence="2">Acetyl-CoA acetyltransferase</fullName>
    </submittedName>
</protein>
<accession>A0ABS1P521</accession>
<dbReference type="RefSeq" id="WP_201821297.1">
    <property type="nucleotide sequence ID" value="NZ_JAERRH010000008.1"/>
</dbReference>
<reference evidence="2 3" key="1">
    <citation type="submission" date="2021-01" db="EMBL/GenBank/DDBJ databases">
        <title>WGS of actinomycetes isolated from Thailand.</title>
        <authorList>
            <person name="Thawai C."/>
        </authorList>
    </citation>
    <scope>NUCLEOTIDE SEQUENCE [LARGE SCALE GENOMIC DNA]</scope>
    <source>
        <strain evidence="2 3">CH5-8</strain>
    </source>
</reference>
<organism evidence="2 3">
    <name type="scientific">Streptomyces musisoli</name>
    <dbReference type="NCBI Taxonomy" id="2802280"/>
    <lineage>
        <taxon>Bacteria</taxon>
        <taxon>Bacillati</taxon>
        <taxon>Actinomycetota</taxon>
        <taxon>Actinomycetes</taxon>
        <taxon>Kitasatosporales</taxon>
        <taxon>Streptomycetaceae</taxon>
        <taxon>Streptomyces</taxon>
    </lineage>
</organism>
<sequence>MSRGSRKVAVVGVALSDCGRVEDATPYALHAQAARRALADAGLDRSLVDGLASAGLGTLAPVEVAEYLGLRPTWVDSTSVGGSTWEVMAAHAADAIAAGRAKSVLLVYGSTARADVKAGRRTGNLSFGARGPLQFEVPYGHTLIAKYAMAARRHMIEYGTTIEQLARVAVQARANAALNPEAMYRTPITVDDVLSGPMVADPFTRLHCCPRSDGGAAVLLAAEEYVRDCRTAPVWILGAGEHVSHAAMSEWPDFTRSPATVSGRLAFERAGVTPADVDFAEIYDAFTYMTLVTLEDLGFCAKGEGGAFVGKDRLLVRGGALPVNTDGGGLSALHPGMRGLFLLVEAARQLRGEAGERQVRTRDGGLPRLGVASGTGGWFCSSGTVVLGRD</sequence>
<keyword evidence="3" id="KW-1185">Reference proteome</keyword>
<evidence type="ECO:0000313" key="2">
    <source>
        <dbReference type="EMBL" id="MBL1107464.1"/>
    </source>
</evidence>
<dbReference type="EMBL" id="JAERRH010000008">
    <property type="protein sequence ID" value="MBL1107464.1"/>
    <property type="molecule type" value="Genomic_DNA"/>
</dbReference>
<name>A0ABS1P521_9ACTN</name>
<dbReference type="InterPro" id="IPR055140">
    <property type="entry name" value="Thiolase_C_2"/>
</dbReference>
<feature type="domain" description="Thiolase C-terminal" evidence="1">
    <location>
        <begin position="240"/>
        <end position="389"/>
    </location>
</feature>
<dbReference type="Proteomes" id="UP000621386">
    <property type="component" value="Unassembled WGS sequence"/>
</dbReference>
<proteinExistence type="predicted"/>
<dbReference type="Pfam" id="PF22691">
    <property type="entry name" value="Thiolase_C_1"/>
    <property type="match status" value="1"/>
</dbReference>
<dbReference type="InterPro" id="IPR002155">
    <property type="entry name" value="Thiolase"/>
</dbReference>
<dbReference type="Gene3D" id="3.40.47.10">
    <property type="match status" value="1"/>
</dbReference>
<dbReference type="PANTHER" id="PTHR42870">
    <property type="entry name" value="ACETYL-COA C-ACETYLTRANSFERASE"/>
    <property type="match status" value="1"/>
</dbReference>
<dbReference type="CDD" id="cd00829">
    <property type="entry name" value="SCP-x_thiolase"/>
    <property type="match status" value="1"/>
</dbReference>
<dbReference type="InterPro" id="IPR016039">
    <property type="entry name" value="Thiolase-like"/>
</dbReference>
<dbReference type="PIRSF" id="PIRSF000429">
    <property type="entry name" value="Ac-CoA_Ac_transf"/>
    <property type="match status" value="1"/>
</dbReference>
<gene>
    <name evidence="2" type="ORF">JK361_23135</name>
</gene>
<comment type="caution">
    <text evidence="2">The sequence shown here is derived from an EMBL/GenBank/DDBJ whole genome shotgun (WGS) entry which is preliminary data.</text>
</comment>
<evidence type="ECO:0000313" key="3">
    <source>
        <dbReference type="Proteomes" id="UP000621386"/>
    </source>
</evidence>
<dbReference type="SUPFAM" id="SSF53901">
    <property type="entry name" value="Thiolase-like"/>
    <property type="match status" value="2"/>
</dbReference>
<dbReference type="PANTHER" id="PTHR42870:SF1">
    <property type="entry name" value="NON-SPECIFIC LIPID-TRANSFER PROTEIN-LIKE 2"/>
    <property type="match status" value="1"/>
</dbReference>